<proteinExistence type="predicted"/>
<feature type="region of interest" description="Disordered" evidence="2">
    <location>
        <begin position="214"/>
        <end position="236"/>
    </location>
</feature>
<feature type="region of interest" description="Disordered" evidence="2">
    <location>
        <begin position="397"/>
        <end position="429"/>
    </location>
</feature>
<sequence>MGSQQSQLLKNRQQQQPGRRRQHCHFHHLLKKRASIRYLQRSSIGFSMNKIYRSSSQSYPYPRTHTLVVVPPSRPVVESNVEKEHAKMRPPLNRTIPPIPESKSSDSIITHISEKHVEAHDELEPSTSRAVREPSCNKSIRELVPLFTAKELQISPEKIKCDGSAVTENRMAHNLIAKTAVIISNHNRRSEDVPRSPLMSVAHSVRSKLTKLGNRFSRSDGNQNIRTSSSLSSMRRGPVAKLSYVPPNAQFKKSASMETRTNHDSNDSVKFVPSRQVLGSNALRIPRIPKSRTSLNDQSSNLETYGQNVLLNQEKRSKTVRPKDLPSGSRNDTETNSTVKAFKIHLGPRTMQNVSPSDRSRQLNSTALTFTMTAEARTSKNQENIKEAKIKPTMNIFVKSNTGQDRTSSGKSQRNRNDHEQMKAGSTSRQKSFIPLYTTLRKLPVSRSGTEMSQAPLAECESSCIENSPAVEVPPLKFVPDEIHYECIKESSNRAAKSQSLDPSLSANSVREACRNQFLSSELTYNCVKATREKSLNDKRKDGCTMTNVALRDGLLNNSLPVNPSTDCFCDNDVKSRDSPNDFVSPTAMISAGLTTSSGFQYFPDKFPDKDAELSEQFVDMTIIQKAGRSRSRRPPPRDLDHGSAVSPDSVSTHYKNQAYDEALVSENKIVAFPSVAMYESSCNDVVYIKSQLLELRRLINDSAATEGANKSNSLKIEDSDVVKQLLKENDALRKELVEKDRTISKLKAQMLLH</sequence>
<protein>
    <submittedName>
        <fullName evidence="4">Uncharacterized protein</fullName>
    </submittedName>
</protein>
<dbReference type="AlphaFoldDB" id="A0AAF5RT67"/>
<evidence type="ECO:0000256" key="1">
    <source>
        <dbReference type="SAM" id="Coils"/>
    </source>
</evidence>
<feature type="compositionally biased region" description="Basic and acidic residues" evidence="2">
    <location>
        <begin position="313"/>
        <end position="324"/>
    </location>
</feature>
<evidence type="ECO:0000256" key="2">
    <source>
        <dbReference type="SAM" id="MobiDB-lite"/>
    </source>
</evidence>
<keyword evidence="1" id="KW-0175">Coiled coil</keyword>
<feature type="region of interest" description="Disordered" evidence="2">
    <location>
        <begin position="625"/>
        <end position="652"/>
    </location>
</feature>
<reference evidence="3" key="2">
    <citation type="journal article" date="2016" name="Mol. Ecol.">
        <title>Population genomics of the filarial nematode parasite Wuchereria bancrofti from mosquitoes.</title>
        <authorList>
            <person name="Small S.T."/>
            <person name="Reimer L.J."/>
            <person name="Tisch D.J."/>
            <person name="King C.L."/>
            <person name="Christensen B.M."/>
            <person name="Siba P.M."/>
            <person name="Kazura J.W."/>
            <person name="Serre D."/>
            <person name="Zimmerman P.A."/>
        </authorList>
    </citation>
    <scope>NUCLEOTIDE SEQUENCE</scope>
    <source>
        <strain evidence="3">pt0022</strain>
    </source>
</reference>
<feature type="compositionally biased region" description="Polar residues" evidence="2">
    <location>
        <begin position="291"/>
        <end position="311"/>
    </location>
</feature>
<feature type="compositionally biased region" description="Low complexity" evidence="2">
    <location>
        <begin position="1"/>
        <end position="17"/>
    </location>
</feature>
<organism evidence="3 4">
    <name type="scientific">Wuchereria bancrofti</name>
    <dbReference type="NCBI Taxonomy" id="6293"/>
    <lineage>
        <taxon>Eukaryota</taxon>
        <taxon>Metazoa</taxon>
        <taxon>Ecdysozoa</taxon>
        <taxon>Nematoda</taxon>
        <taxon>Chromadorea</taxon>
        <taxon>Rhabditida</taxon>
        <taxon>Spirurina</taxon>
        <taxon>Spiruromorpha</taxon>
        <taxon>Filarioidea</taxon>
        <taxon>Onchocercidae</taxon>
        <taxon>Wuchereria</taxon>
    </lineage>
</organism>
<dbReference type="Proteomes" id="UP000093561">
    <property type="component" value="Unassembled WGS sequence"/>
</dbReference>
<feature type="region of interest" description="Disordered" evidence="2">
    <location>
        <begin position="1"/>
        <end position="23"/>
    </location>
</feature>
<evidence type="ECO:0000313" key="4">
    <source>
        <dbReference type="WBParaSite" id="mrna-Wban_00623"/>
    </source>
</evidence>
<dbReference type="WBParaSite" id="mrna-Wban_00623">
    <property type="protein sequence ID" value="mrna-Wban_00623"/>
    <property type="gene ID" value="Wban_00623"/>
</dbReference>
<accession>A0AAF5RT67</accession>
<feature type="compositionally biased region" description="Polar residues" evidence="2">
    <location>
        <begin position="219"/>
        <end position="233"/>
    </location>
</feature>
<feature type="coiled-coil region" evidence="1">
    <location>
        <begin position="723"/>
        <end position="750"/>
    </location>
</feature>
<reference evidence="3" key="1">
    <citation type="submission" date="2015-03" db="EMBL/GenBank/DDBJ databases">
        <title>Wuchereria bancrofti Genome Sequencing Papua New Guinea Strain.</title>
        <authorList>
            <person name="Small S.T."/>
            <person name="Serre D."/>
            <person name="Zimmerman P.A."/>
        </authorList>
    </citation>
    <scope>NUCLEOTIDE SEQUENCE [LARGE SCALE GENOMIC DNA]</scope>
    <source>
        <strain evidence="3">pt0022</strain>
    </source>
</reference>
<feature type="compositionally biased region" description="Polar residues" evidence="2">
    <location>
        <begin position="398"/>
        <end position="412"/>
    </location>
</feature>
<feature type="region of interest" description="Disordered" evidence="2">
    <location>
        <begin position="81"/>
        <end position="104"/>
    </location>
</feature>
<name>A0AAF5RT67_WUCBA</name>
<reference evidence="4" key="3">
    <citation type="submission" date="2024-02" db="UniProtKB">
        <authorList>
            <consortium name="WormBaseParasite"/>
        </authorList>
    </citation>
    <scope>IDENTIFICATION</scope>
    <source>
        <strain evidence="4">pt0022</strain>
    </source>
</reference>
<feature type="region of interest" description="Disordered" evidence="2">
    <location>
        <begin position="252"/>
        <end position="336"/>
    </location>
</feature>
<evidence type="ECO:0000313" key="3">
    <source>
        <dbReference type="Proteomes" id="UP000093561"/>
    </source>
</evidence>